<evidence type="ECO:0000259" key="3">
    <source>
        <dbReference type="PROSITE" id="PS50222"/>
    </source>
</evidence>
<dbReference type="SUPFAM" id="SSF47473">
    <property type="entry name" value="EF-hand"/>
    <property type="match status" value="1"/>
</dbReference>
<dbReference type="PANTHER" id="PTHR23050">
    <property type="entry name" value="CALCIUM BINDING PROTEIN"/>
    <property type="match status" value="1"/>
</dbReference>
<sequence>MSCKIFKPDRSGCEKAFKAIDADGSGNLDLDELKKAFDLLGLQLSRNQIQSIVDIVDTDGDGQMSLNEFIHFVHICKNADAGDIKKILFLAADADCSNAIDQEELGYIFRKLGVNISTQQLGELMNLVSDNQDGTISYETFVALLDSLLGVK</sequence>
<protein>
    <submittedName>
        <fullName evidence="4">EF_hand domain-containing protein</fullName>
    </submittedName>
</protein>
<dbReference type="CDD" id="cd00051">
    <property type="entry name" value="EFh"/>
    <property type="match status" value="1"/>
</dbReference>
<dbReference type="SMART" id="SM00054">
    <property type="entry name" value="EFh"/>
    <property type="match status" value="4"/>
</dbReference>
<keyword evidence="2" id="KW-0106">Calcium</keyword>
<feature type="domain" description="EF-hand" evidence="3">
    <location>
        <begin position="116"/>
        <end position="151"/>
    </location>
</feature>
<feature type="domain" description="EF-hand" evidence="3">
    <location>
        <begin position="80"/>
        <end position="115"/>
    </location>
</feature>
<feature type="domain" description="EF-hand" evidence="3">
    <location>
        <begin position="44"/>
        <end position="79"/>
    </location>
</feature>
<keyword evidence="1" id="KW-0677">Repeat</keyword>
<dbReference type="Pfam" id="PF13499">
    <property type="entry name" value="EF-hand_7"/>
    <property type="match status" value="2"/>
</dbReference>
<dbReference type="Proteomes" id="UP001642409">
    <property type="component" value="Unassembled WGS sequence"/>
</dbReference>
<dbReference type="InterPro" id="IPR002048">
    <property type="entry name" value="EF_hand_dom"/>
</dbReference>
<organism evidence="4 5">
    <name type="scientific">Hexamita inflata</name>
    <dbReference type="NCBI Taxonomy" id="28002"/>
    <lineage>
        <taxon>Eukaryota</taxon>
        <taxon>Metamonada</taxon>
        <taxon>Diplomonadida</taxon>
        <taxon>Hexamitidae</taxon>
        <taxon>Hexamitinae</taxon>
        <taxon>Hexamita</taxon>
    </lineage>
</organism>
<feature type="domain" description="EF-hand" evidence="3">
    <location>
        <begin position="8"/>
        <end position="43"/>
    </location>
</feature>
<keyword evidence="5" id="KW-1185">Reference proteome</keyword>
<evidence type="ECO:0000256" key="1">
    <source>
        <dbReference type="ARBA" id="ARBA00022737"/>
    </source>
</evidence>
<proteinExistence type="predicted"/>
<name>A0ABP1HP82_9EUKA</name>
<reference evidence="4 5" key="1">
    <citation type="submission" date="2024-07" db="EMBL/GenBank/DDBJ databases">
        <authorList>
            <person name="Akdeniz Z."/>
        </authorList>
    </citation>
    <scope>NUCLEOTIDE SEQUENCE [LARGE SCALE GENOMIC DNA]</scope>
</reference>
<evidence type="ECO:0000313" key="5">
    <source>
        <dbReference type="Proteomes" id="UP001642409"/>
    </source>
</evidence>
<dbReference type="InterPro" id="IPR018247">
    <property type="entry name" value="EF_Hand_1_Ca_BS"/>
</dbReference>
<dbReference type="PROSITE" id="PS00018">
    <property type="entry name" value="EF_HAND_1"/>
    <property type="match status" value="3"/>
</dbReference>
<dbReference type="InterPro" id="IPR011992">
    <property type="entry name" value="EF-hand-dom_pair"/>
</dbReference>
<dbReference type="EMBL" id="CAXDID020000039">
    <property type="protein sequence ID" value="CAL5999040.1"/>
    <property type="molecule type" value="Genomic_DNA"/>
</dbReference>
<dbReference type="InterPro" id="IPR050145">
    <property type="entry name" value="Centrin_CML-like"/>
</dbReference>
<comment type="caution">
    <text evidence="4">The sequence shown here is derived from an EMBL/GenBank/DDBJ whole genome shotgun (WGS) entry which is preliminary data.</text>
</comment>
<evidence type="ECO:0000256" key="2">
    <source>
        <dbReference type="ARBA" id="ARBA00022837"/>
    </source>
</evidence>
<gene>
    <name evidence="4" type="ORF">HINF_LOCUS16022</name>
</gene>
<evidence type="ECO:0000313" key="4">
    <source>
        <dbReference type="EMBL" id="CAL5999040.1"/>
    </source>
</evidence>
<accession>A0ABP1HP82</accession>
<dbReference type="Gene3D" id="1.10.238.10">
    <property type="entry name" value="EF-hand"/>
    <property type="match status" value="2"/>
</dbReference>
<dbReference type="PROSITE" id="PS50222">
    <property type="entry name" value="EF_HAND_2"/>
    <property type="match status" value="4"/>
</dbReference>